<dbReference type="AlphaFoldDB" id="E8QZB4"/>
<protein>
    <submittedName>
        <fullName evidence="2">Uncharacterized protein</fullName>
    </submittedName>
</protein>
<evidence type="ECO:0000256" key="1">
    <source>
        <dbReference type="SAM" id="MobiDB-lite"/>
    </source>
</evidence>
<evidence type="ECO:0000313" key="2">
    <source>
        <dbReference type="EMBL" id="ADV64243.1"/>
    </source>
</evidence>
<accession>E8QZB4</accession>
<feature type="compositionally biased region" description="Gly residues" evidence="1">
    <location>
        <begin position="1"/>
        <end position="11"/>
    </location>
</feature>
<dbReference type="Proteomes" id="UP000008631">
    <property type="component" value="Chromosome"/>
</dbReference>
<dbReference type="HOGENOM" id="CLU_1466336_0_0_0"/>
<dbReference type="KEGG" id="ipa:Isop_3687"/>
<evidence type="ECO:0000313" key="3">
    <source>
        <dbReference type="Proteomes" id="UP000008631"/>
    </source>
</evidence>
<proteinExistence type="predicted"/>
<feature type="region of interest" description="Disordered" evidence="1">
    <location>
        <begin position="1"/>
        <end position="25"/>
    </location>
</feature>
<sequence length="184" mass="20758">MTGLETGGQGGLTPSTTPAKPLNPQADSKLEYDLLILVSQLERMLESLRSERKAARPLAAVQTACDLIEHVFRFADGRVELQAKVIERSERVLNESQSLREKFEGLSKREAEAFFNADPNAGGLREDHRRFGLMLRSALEGYFVLFAASFTDPARVQTWRQTFKVFLDDLIRRWVNPENQTASS</sequence>
<organism evidence="2 3">
    <name type="scientific">Isosphaera pallida (strain ATCC 43644 / DSM 9630 / IS1B)</name>
    <dbReference type="NCBI Taxonomy" id="575540"/>
    <lineage>
        <taxon>Bacteria</taxon>
        <taxon>Pseudomonadati</taxon>
        <taxon>Planctomycetota</taxon>
        <taxon>Planctomycetia</taxon>
        <taxon>Isosphaerales</taxon>
        <taxon>Isosphaeraceae</taxon>
        <taxon>Isosphaera</taxon>
    </lineage>
</organism>
<gene>
    <name evidence="2" type="ordered locus">Isop_3687</name>
</gene>
<name>E8QZB4_ISOPI</name>
<dbReference type="InParanoid" id="E8QZB4"/>
<keyword evidence="3" id="KW-1185">Reference proteome</keyword>
<reference key="1">
    <citation type="submission" date="2010-11" db="EMBL/GenBank/DDBJ databases">
        <title>The complete sequence of chromosome of Isophaera pallida ATCC 43644.</title>
        <authorList>
            <consortium name="US DOE Joint Genome Institute (JGI-PGF)"/>
            <person name="Lucas S."/>
            <person name="Copeland A."/>
            <person name="Lapidus A."/>
            <person name="Bruce D."/>
            <person name="Goodwin L."/>
            <person name="Pitluck S."/>
            <person name="Kyrpides N."/>
            <person name="Mavromatis K."/>
            <person name="Pagani I."/>
            <person name="Ivanova N."/>
            <person name="Saunders E."/>
            <person name="Brettin T."/>
            <person name="Detter J.C."/>
            <person name="Han C."/>
            <person name="Tapia R."/>
            <person name="Land M."/>
            <person name="Hauser L."/>
            <person name="Markowitz V."/>
            <person name="Cheng J.-F."/>
            <person name="Hugenholtz P."/>
            <person name="Woyke T."/>
            <person name="Wu D."/>
            <person name="Eisen J.A."/>
        </authorList>
    </citation>
    <scope>NUCLEOTIDE SEQUENCE</scope>
    <source>
        <strain>ATCC 43644</strain>
    </source>
</reference>
<dbReference type="RefSeq" id="WP_013566531.1">
    <property type="nucleotide sequence ID" value="NC_014962.1"/>
</dbReference>
<reference evidence="2 3" key="2">
    <citation type="journal article" date="2011" name="Stand. Genomic Sci.">
        <title>Complete genome sequence of Isosphaera pallida type strain (IS1B).</title>
        <authorList>
            <consortium name="US DOE Joint Genome Institute (JGI-PGF)"/>
            <person name="Goker M."/>
            <person name="Cleland D."/>
            <person name="Saunders E."/>
            <person name="Lapidus A."/>
            <person name="Nolan M."/>
            <person name="Lucas S."/>
            <person name="Hammon N."/>
            <person name="Deshpande S."/>
            <person name="Cheng J.F."/>
            <person name="Tapia R."/>
            <person name="Han C."/>
            <person name="Goodwin L."/>
            <person name="Pitluck S."/>
            <person name="Liolios K."/>
            <person name="Pagani I."/>
            <person name="Ivanova N."/>
            <person name="Mavromatis K."/>
            <person name="Pati A."/>
            <person name="Chen A."/>
            <person name="Palaniappan K."/>
            <person name="Land M."/>
            <person name="Hauser L."/>
            <person name="Chang Y.J."/>
            <person name="Jeffries C.D."/>
            <person name="Detter J.C."/>
            <person name="Beck B."/>
            <person name="Woyke T."/>
            <person name="Bristow J."/>
            <person name="Eisen J.A."/>
            <person name="Markowitz V."/>
            <person name="Hugenholtz P."/>
            <person name="Kyrpides N.C."/>
            <person name="Klenk H.P."/>
        </authorList>
    </citation>
    <scope>NUCLEOTIDE SEQUENCE [LARGE SCALE GENOMIC DNA]</scope>
    <source>
        <strain evidence="3">ATCC 43644 / DSM 9630 / IS1B</strain>
    </source>
</reference>
<dbReference type="EMBL" id="CP002353">
    <property type="protein sequence ID" value="ADV64243.1"/>
    <property type="molecule type" value="Genomic_DNA"/>
</dbReference>